<dbReference type="SUPFAM" id="SSF50370">
    <property type="entry name" value="Ricin B-like lectins"/>
    <property type="match status" value="1"/>
</dbReference>
<dbReference type="AlphaFoldDB" id="A0A7W9ID07"/>
<dbReference type="Proteomes" id="UP000540685">
    <property type="component" value="Unassembled WGS sequence"/>
</dbReference>
<dbReference type="EMBL" id="JACHMP010000001">
    <property type="protein sequence ID" value="MBB5818206.1"/>
    <property type="molecule type" value="Genomic_DNA"/>
</dbReference>
<evidence type="ECO:0000313" key="4">
    <source>
        <dbReference type="Proteomes" id="UP000540685"/>
    </source>
</evidence>
<evidence type="ECO:0000256" key="1">
    <source>
        <dbReference type="SAM" id="SignalP"/>
    </source>
</evidence>
<dbReference type="PROSITE" id="PS50231">
    <property type="entry name" value="RICIN_B_LECTIN"/>
    <property type="match status" value="1"/>
</dbReference>
<dbReference type="SMART" id="SM00458">
    <property type="entry name" value="RICIN"/>
    <property type="match status" value="1"/>
</dbReference>
<name>A0A7W9ID07_9ACTN</name>
<evidence type="ECO:0000313" key="3">
    <source>
        <dbReference type="EMBL" id="MBB5818206.1"/>
    </source>
</evidence>
<comment type="caution">
    <text evidence="3">The sequence shown here is derived from an EMBL/GenBank/DDBJ whole genome shotgun (WGS) entry which is preliminary data.</text>
</comment>
<gene>
    <name evidence="3" type="ORF">F4562_001268</name>
</gene>
<dbReference type="RefSeq" id="WP_221207381.1">
    <property type="nucleotide sequence ID" value="NZ_JACHMP010000001.1"/>
</dbReference>
<dbReference type="Gene3D" id="2.80.10.50">
    <property type="match status" value="2"/>
</dbReference>
<keyword evidence="1" id="KW-0732">Signal</keyword>
<feature type="signal peptide" evidence="1">
    <location>
        <begin position="1"/>
        <end position="29"/>
    </location>
</feature>
<dbReference type="CDD" id="cd23458">
    <property type="entry name" value="beta-trefoil_Ricin_AgaB34-like"/>
    <property type="match status" value="1"/>
</dbReference>
<proteinExistence type="predicted"/>
<sequence length="180" mass="19538">MKLVNAGRALSLAAVSLMFSATTVSVADAAAEPAERSGARFTATLVARHSNKCLDVQAVSTQQGANVHQWTCIDGQPNQQWQLVATSGGYYTVRAAHSGKCLDVSGVSTRDGANVYQWTCLPNQRNQEWKLVQRDNGYFTVVARHSGKCLDVSGVSTSDGANVHQWTCLPNQRNQEWRLG</sequence>
<reference evidence="3 4" key="1">
    <citation type="submission" date="2020-08" db="EMBL/GenBank/DDBJ databases">
        <title>Sequencing the genomes of 1000 actinobacteria strains.</title>
        <authorList>
            <person name="Klenk H.-P."/>
        </authorList>
    </citation>
    <scope>NUCLEOTIDE SEQUENCE [LARGE SCALE GENOMIC DNA]</scope>
    <source>
        <strain evidence="3 4">DSM 46887</strain>
    </source>
</reference>
<protein>
    <recommendedName>
        <fullName evidence="2">Ricin B lectin domain-containing protein</fullName>
    </recommendedName>
</protein>
<dbReference type="InterPro" id="IPR000772">
    <property type="entry name" value="Ricin_B_lectin"/>
</dbReference>
<accession>A0A7W9ID07</accession>
<evidence type="ECO:0000259" key="2">
    <source>
        <dbReference type="SMART" id="SM00458"/>
    </source>
</evidence>
<dbReference type="Pfam" id="PF00652">
    <property type="entry name" value="Ricin_B_lectin"/>
    <property type="match status" value="1"/>
</dbReference>
<feature type="domain" description="Ricin B lectin" evidence="2">
    <location>
        <begin position="41"/>
        <end position="180"/>
    </location>
</feature>
<keyword evidence="4" id="KW-1185">Reference proteome</keyword>
<feature type="chain" id="PRO_5030954209" description="Ricin B lectin domain-containing protein" evidence="1">
    <location>
        <begin position="30"/>
        <end position="180"/>
    </location>
</feature>
<organism evidence="3 4">
    <name type="scientific">Streptosporangium becharense</name>
    <dbReference type="NCBI Taxonomy" id="1816182"/>
    <lineage>
        <taxon>Bacteria</taxon>
        <taxon>Bacillati</taxon>
        <taxon>Actinomycetota</taxon>
        <taxon>Actinomycetes</taxon>
        <taxon>Streptosporangiales</taxon>
        <taxon>Streptosporangiaceae</taxon>
        <taxon>Streptosporangium</taxon>
    </lineage>
</organism>
<dbReference type="InterPro" id="IPR035992">
    <property type="entry name" value="Ricin_B-like_lectins"/>
</dbReference>